<evidence type="ECO:0000256" key="3">
    <source>
        <dbReference type="ARBA" id="ARBA00010617"/>
    </source>
</evidence>
<evidence type="ECO:0000256" key="1">
    <source>
        <dbReference type="ARBA" id="ARBA00001971"/>
    </source>
</evidence>
<evidence type="ECO:0000256" key="7">
    <source>
        <dbReference type="ARBA" id="ARBA00023004"/>
    </source>
</evidence>
<keyword evidence="8" id="KW-0503">Monooxygenase</keyword>
<keyword evidence="11" id="KW-1185">Reference proteome</keyword>
<comment type="caution">
    <text evidence="10">The sequence shown here is derived from an EMBL/GenBank/DDBJ whole genome shotgun (WGS) entry which is preliminary data.</text>
</comment>
<dbReference type="CDD" id="cd11065">
    <property type="entry name" value="CYP64-like"/>
    <property type="match status" value="1"/>
</dbReference>
<dbReference type="Pfam" id="PF00067">
    <property type="entry name" value="p450"/>
    <property type="match status" value="1"/>
</dbReference>
<keyword evidence="5 9" id="KW-0479">Metal-binding</keyword>
<evidence type="ECO:0000313" key="11">
    <source>
        <dbReference type="Proteomes" id="UP001218188"/>
    </source>
</evidence>
<evidence type="ECO:0000256" key="5">
    <source>
        <dbReference type="ARBA" id="ARBA00022723"/>
    </source>
</evidence>
<comment type="pathway">
    <text evidence="2">Secondary metabolite biosynthesis.</text>
</comment>
<dbReference type="PANTHER" id="PTHR46300">
    <property type="entry name" value="P450, PUTATIVE (EUROFUNG)-RELATED-RELATED"/>
    <property type="match status" value="1"/>
</dbReference>
<comment type="cofactor">
    <cofactor evidence="1 9">
        <name>heme</name>
        <dbReference type="ChEBI" id="CHEBI:30413"/>
    </cofactor>
</comment>
<dbReference type="Gene3D" id="1.10.630.10">
    <property type="entry name" value="Cytochrome P450"/>
    <property type="match status" value="1"/>
</dbReference>
<sequence>MLPVFVSFLLVVGTGVLLYILRSRTPHLKPPRGPPRDPFIWHLRSMPTAQSGLVFHRWAKTYGDVMQLDVFRQRIIVLDTHQAAADLLDKRSLIYSDRPEFPLYNLLGWTHILGFMQYDKTFVKHRQIHQSYLSRQKCVGFLPMQTEEARRLARNLVISPPERYSNFLSRFSTSVITRLTVGHEIVSDDDPYLELTKTVYEAVSRTGPPGNSPLDLFPFLQHFPSWFPGAYHAGVARAWKPAVRKLYEYSLQSVESERVGGRSIPSFLLSWLEESESNASVVDREEVKGVVATMFAAGEATTWSVVTLFILAMVLHPDSQLKAQNELDSVLGGARLPEFRDRESLLYIDCIVQETLRWHPATPLGIPHRCTQDDEYRGMHIAKGSLVFANIRGMSLDESVYKDATIFRPERFLPVPLGNGEPHFTSAFGFGRRICTGRHLADNSLWIAIATILATCSISNALDANGEKIIPELVMSDGLASHPDDFPCVITARSPAVEALLAEGPDSPAGPAV</sequence>
<evidence type="ECO:0000313" key="10">
    <source>
        <dbReference type="EMBL" id="KAJ7026803.1"/>
    </source>
</evidence>
<dbReference type="GO" id="GO:0005506">
    <property type="term" value="F:iron ion binding"/>
    <property type="evidence" value="ECO:0007669"/>
    <property type="project" value="InterPro"/>
</dbReference>
<dbReference type="InterPro" id="IPR002401">
    <property type="entry name" value="Cyt_P450_E_grp-I"/>
</dbReference>
<keyword evidence="7 9" id="KW-0408">Iron</keyword>
<dbReference type="PANTHER" id="PTHR46300:SF5">
    <property type="entry name" value="CYTOCHROME P450"/>
    <property type="match status" value="1"/>
</dbReference>
<organism evidence="10 11">
    <name type="scientific">Mycena alexandri</name>
    <dbReference type="NCBI Taxonomy" id="1745969"/>
    <lineage>
        <taxon>Eukaryota</taxon>
        <taxon>Fungi</taxon>
        <taxon>Dikarya</taxon>
        <taxon>Basidiomycota</taxon>
        <taxon>Agaricomycotina</taxon>
        <taxon>Agaricomycetes</taxon>
        <taxon>Agaricomycetidae</taxon>
        <taxon>Agaricales</taxon>
        <taxon>Marasmiineae</taxon>
        <taxon>Mycenaceae</taxon>
        <taxon>Mycena</taxon>
    </lineage>
</organism>
<evidence type="ECO:0000256" key="9">
    <source>
        <dbReference type="PIRSR" id="PIRSR602401-1"/>
    </source>
</evidence>
<evidence type="ECO:0000256" key="2">
    <source>
        <dbReference type="ARBA" id="ARBA00005179"/>
    </source>
</evidence>
<comment type="similarity">
    <text evidence="3">Belongs to the cytochrome P450 family.</text>
</comment>
<dbReference type="SUPFAM" id="SSF48264">
    <property type="entry name" value="Cytochrome P450"/>
    <property type="match status" value="1"/>
</dbReference>
<dbReference type="GO" id="GO:0016705">
    <property type="term" value="F:oxidoreductase activity, acting on paired donors, with incorporation or reduction of molecular oxygen"/>
    <property type="evidence" value="ECO:0007669"/>
    <property type="project" value="InterPro"/>
</dbReference>
<proteinExistence type="inferred from homology"/>
<dbReference type="Proteomes" id="UP001218188">
    <property type="component" value="Unassembled WGS sequence"/>
</dbReference>
<dbReference type="PRINTS" id="PR00385">
    <property type="entry name" value="P450"/>
</dbReference>
<evidence type="ECO:0000256" key="4">
    <source>
        <dbReference type="ARBA" id="ARBA00022617"/>
    </source>
</evidence>
<dbReference type="PRINTS" id="PR00463">
    <property type="entry name" value="EP450I"/>
</dbReference>
<reference evidence="10" key="1">
    <citation type="submission" date="2023-03" db="EMBL/GenBank/DDBJ databases">
        <title>Massive genome expansion in bonnet fungi (Mycena s.s.) driven by repeated elements and novel gene families across ecological guilds.</title>
        <authorList>
            <consortium name="Lawrence Berkeley National Laboratory"/>
            <person name="Harder C.B."/>
            <person name="Miyauchi S."/>
            <person name="Viragh M."/>
            <person name="Kuo A."/>
            <person name="Thoen E."/>
            <person name="Andreopoulos B."/>
            <person name="Lu D."/>
            <person name="Skrede I."/>
            <person name="Drula E."/>
            <person name="Henrissat B."/>
            <person name="Morin E."/>
            <person name="Kohler A."/>
            <person name="Barry K."/>
            <person name="LaButti K."/>
            <person name="Morin E."/>
            <person name="Salamov A."/>
            <person name="Lipzen A."/>
            <person name="Mereny Z."/>
            <person name="Hegedus B."/>
            <person name="Baldrian P."/>
            <person name="Stursova M."/>
            <person name="Weitz H."/>
            <person name="Taylor A."/>
            <person name="Grigoriev I.V."/>
            <person name="Nagy L.G."/>
            <person name="Martin F."/>
            <person name="Kauserud H."/>
        </authorList>
    </citation>
    <scope>NUCLEOTIDE SEQUENCE</scope>
    <source>
        <strain evidence="10">CBHHK200</strain>
    </source>
</reference>
<dbReference type="GO" id="GO:0004497">
    <property type="term" value="F:monooxygenase activity"/>
    <property type="evidence" value="ECO:0007669"/>
    <property type="project" value="UniProtKB-KW"/>
</dbReference>
<evidence type="ECO:0000256" key="6">
    <source>
        <dbReference type="ARBA" id="ARBA00023002"/>
    </source>
</evidence>
<accession>A0AAD6SFQ4</accession>
<gene>
    <name evidence="10" type="ORF">C8F04DRAFT_1296223</name>
</gene>
<dbReference type="GO" id="GO:0020037">
    <property type="term" value="F:heme binding"/>
    <property type="evidence" value="ECO:0007669"/>
    <property type="project" value="InterPro"/>
</dbReference>
<evidence type="ECO:0000256" key="8">
    <source>
        <dbReference type="ARBA" id="ARBA00023033"/>
    </source>
</evidence>
<dbReference type="InterPro" id="IPR050364">
    <property type="entry name" value="Cytochrome_P450_fung"/>
</dbReference>
<dbReference type="AlphaFoldDB" id="A0AAD6SFQ4"/>
<protein>
    <submittedName>
        <fullName evidence="10">Cytochrome P450</fullName>
    </submittedName>
</protein>
<dbReference type="InterPro" id="IPR001128">
    <property type="entry name" value="Cyt_P450"/>
</dbReference>
<keyword evidence="6" id="KW-0560">Oxidoreductase</keyword>
<keyword evidence="4 9" id="KW-0349">Heme</keyword>
<dbReference type="EMBL" id="JARJCM010000133">
    <property type="protein sequence ID" value="KAJ7026803.1"/>
    <property type="molecule type" value="Genomic_DNA"/>
</dbReference>
<name>A0AAD6SFQ4_9AGAR</name>
<dbReference type="InterPro" id="IPR036396">
    <property type="entry name" value="Cyt_P450_sf"/>
</dbReference>
<feature type="binding site" description="axial binding residue" evidence="9">
    <location>
        <position position="435"/>
    </location>
    <ligand>
        <name>heme</name>
        <dbReference type="ChEBI" id="CHEBI:30413"/>
    </ligand>
    <ligandPart>
        <name>Fe</name>
        <dbReference type="ChEBI" id="CHEBI:18248"/>
    </ligandPart>
</feature>